<dbReference type="InterPro" id="IPR013766">
    <property type="entry name" value="Thioredoxin_domain"/>
</dbReference>
<dbReference type="InterPro" id="IPR036249">
    <property type="entry name" value="Thioredoxin-like_sf"/>
</dbReference>
<organism evidence="2 3">
    <name type="scientific">Candidatus Colwellbacteria bacterium RIFCSPLOWO2_12_FULL_44_13</name>
    <dbReference type="NCBI Taxonomy" id="1797694"/>
    <lineage>
        <taxon>Bacteria</taxon>
        <taxon>Candidatus Colwelliibacteriota</taxon>
    </lineage>
</organism>
<dbReference type="PANTHER" id="PTHR34573">
    <property type="entry name" value="VKC DOMAIN-CONTAINING PROTEIN"/>
    <property type="match status" value="1"/>
</dbReference>
<dbReference type="Pfam" id="PF00085">
    <property type="entry name" value="Thioredoxin"/>
    <property type="match status" value="1"/>
</dbReference>
<proteinExistence type="predicted"/>
<dbReference type="EMBL" id="MHJC01000025">
    <property type="protein sequence ID" value="OGY61332.1"/>
    <property type="molecule type" value="Genomic_DNA"/>
</dbReference>
<feature type="domain" description="Thioredoxin" evidence="1">
    <location>
        <begin position="40"/>
        <end position="107"/>
    </location>
</feature>
<name>A0A1G1Z9L5_9BACT</name>
<dbReference type="Gene3D" id="3.40.30.10">
    <property type="entry name" value="Glutaredoxin"/>
    <property type="match status" value="1"/>
</dbReference>
<sequence length="127" mass="13571">MNKQLATLLIVLGFIVLGVALFLLVGRSGTLPVSVAPFDTFAQCLAEKNVTMYGAAWCSHCQNEKKAFGDSFQYVPYVECPNNPKVCLDAGVEGYPTWILGNGEKLVGEQGLSGLADVTGCELPIVE</sequence>
<gene>
    <name evidence="2" type="ORF">A3H06_01410</name>
</gene>
<dbReference type="Proteomes" id="UP000176976">
    <property type="component" value="Unassembled WGS sequence"/>
</dbReference>
<comment type="caution">
    <text evidence="2">The sequence shown here is derived from an EMBL/GenBank/DDBJ whole genome shotgun (WGS) entry which is preliminary data.</text>
</comment>
<reference evidence="2 3" key="1">
    <citation type="journal article" date="2016" name="Nat. Commun.">
        <title>Thousands of microbial genomes shed light on interconnected biogeochemical processes in an aquifer system.</title>
        <authorList>
            <person name="Anantharaman K."/>
            <person name="Brown C.T."/>
            <person name="Hug L.A."/>
            <person name="Sharon I."/>
            <person name="Castelle C.J."/>
            <person name="Probst A.J."/>
            <person name="Thomas B.C."/>
            <person name="Singh A."/>
            <person name="Wilkins M.J."/>
            <person name="Karaoz U."/>
            <person name="Brodie E.L."/>
            <person name="Williams K.H."/>
            <person name="Hubbard S.S."/>
            <person name="Banfield J.F."/>
        </authorList>
    </citation>
    <scope>NUCLEOTIDE SEQUENCE [LARGE SCALE GENOMIC DNA]</scope>
</reference>
<protein>
    <recommendedName>
        <fullName evidence="1">Thioredoxin domain-containing protein</fullName>
    </recommendedName>
</protein>
<evidence type="ECO:0000259" key="1">
    <source>
        <dbReference type="Pfam" id="PF00085"/>
    </source>
</evidence>
<evidence type="ECO:0000313" key="2">
    <source>
        <dbReference type="EMBL" id="OGY61332.1"/>
    </source>
</evidence>
<evidence type="ECO:0000313" key="3">
    <source>
        <dbReference type="Proteomes" id="UP000176976"/>
    </source>
</evidence>
<dbReference type="AlphaFoldDB" id="A0A1G1Z9L5"/>
<dbReference type="PANTHER" id="PTHR34573:SF1">
    <property type="entry name" value="VITAMIN K EPOXIDE REDUCTASE DOMAIN-CONTAINING PROTEIN"/>
    <property type="match status" value="1"/>
</dbReference>
<accession>A0A1G1Z9L5</accession>
<dbReference type="SUPFAM" id="SSF52833">
    <property type="entry name" value="Thioredoxin-like"/>
    <property type="match status" value="1"/>
</dbReference>